<reference evidence="2 3" key="1">
    <citation type="journal article" date="2016" name="Nat. Biotechnol.">
        <title>Measurement of bacterial replication rates in microbial communities.</title>
        <authorList>
            <person name="Brown C.T."/>
            <person name="Olm M.R."/>
            <person name="Thomas B.C."/>
            <person name="Banfield J.F."/>
        </authorList>
    </citation>
    <scope>NUCLEOTIDE SEQUENCE [LARGE SCALE GENOMIC DNA]</scope>
    <source>
        <strain evidence="2">CAG:67_53_122</strain>
    </source>
</reference>
<keyword evidence="1" id="KW-0472">Membrane</keyword>
<dbReference type="AlphaFoldDB" id="A0A1Q6F2Z2"/>
<gene>
    <name evidence="2" type="ORF">BHV66_10090</name>
</gene>
<protein>
    <recommendedName>
        <fullName evidence="4">Zinc ribbon domain-containing protein</fullName>
    </recommendedName>
</protein>
<feature type="transmembrane region" description="Helical" evidence="1">
    <location>
        <begin position="153"/>
        <end position="179"/>
    </location>
</feature>
<keyword evidence="1" id="KW-1133">Transmembrane helix</keyword>
<evidence type="ECO:0008006" key="4">
    <source>
        <dbReference type="Google" id="ProtNLM"/>
    </source>
</evidence>
<accession>A0A1Q6F2Z2</accession>
<evidence type="ECO:0000313" key="2">
    <source>
        <dbReference type="EMBL" id="OKY93092.1"/>
    </source>
</evidence>
<dbReference type="RefSeq" id="WP_178611852.1">
    <property type="nucleotide sequence ID" value="NZ_DBFMVU010000077.1"/>
</dbReference>
<dbReference type="Proteomes" id="UP000187417">
    <property type="component" value="Unassembled WGS sequence"/>
</dbReference>
<dbReference type="EMBL" id="MNQH01000045">
    <property type="protein sequence ID" value="OKY93092.1"/>
    <property type="molecule type" value="Genomic_DNA"/>
</dbReference>
<sequence>MEETTPTFIQEYFGEYGIMGSIIVILLFIIGFLYLRQKYPKMTLTKEAPEETPAEEPEPEPLLIHCPACGTEVSRYAPACLKCGHPICPTESTHNETIINVQPEKKEDRGGCLWSLLGLIVLIVASIFFNFIGYFIALIILALCRVFSAGEAIFLFIVGLILTLLLPILGIISLGALFLS</sequence>
<proteinExistence type="predicted"/>
<keyword evidence="1" id="KW-0812">Transmembrane</keyword>
<evidence type="ECO:0000313" key="3">
    <source>
        <dbReference type="Proteomes" id="UP000187417"/>
    </source>
</evidence>
<evidence type="ECO:0000256" key="1">
    <source>
        <dbReference type="SAM" id="Phobius"/>
    </source>
</evidence>
<dbReference type="STRING" id="28117.BHV66_10090"/>
<name>A0A1Q6F2Z2_9BACT</name>
<organism evidence="2 3">
    <name type="scientific">Alistipes putredinis</name>
    <dbReference type="NCBI Taxonomy" id="28117"/>
    <lineage>
        <taxon>Bacteria</taxon>
        <taxon>Pseudomonadati</taxon>
        <taxon>Bacteroidota</taxon>
        <taxon>Bacteroidia</taxon>
        <taxon>Bacteroidales</taxon>
        <taxon>Rikenellaceae</taxon>
        <taxon>Alistipes</taxon>
    </lineage>
</organism>
<feature type="transmembrane region" description="Helical" evidence="1">
    <location>
        <begin position="16"/>
        <end position="35"/>
    </location>
</feature>
<comment type="caution">
    <text evidence="2">The sequence shown here is derived from an EMBL/GenBank/DDBJ whole genome shotgun (WGS) entry which is preliminary data.</text>
</comment>
<feature type="transmembrane region" description="Helical" evidence="1">
    <location>
        <begin position="113"/>
        <end position="141"/>
    </location>
</feature>